<dbReference type="Proteomes" id="UP001632038">
    <property type="component" value="Unassembled WGS sequence"/>
</dbReference>
<dbReference type="EMBL" id="JAVIJP010000032">
    <property type="protein sequence ID" value="KAL3632041.1"/>
    <property type="molecule type" value="Genomic_DNA"/>
</dbReference>
<dbReference type="AlphaFoldDB" id="A0ABD3CRU1"/>
<evidence type="ECO:0000256" key="1">
    <source>
        <dbReference type="SAM" id="MobiDB-lite"/>
    </source>
</evidence>
<comment type="caution">
    <text evidence="2">The sequence shown here is derived from an EMBL/GenBank/DDBJ whole genome shotgun (WGS) entry which is preliminary data.</text>
</comment>
<evidence type="ECO:0000313" key="2">
    <source>
        <dbReference type="EMBL" id="KAL3632041.1"/>
    </source>
</evidence>
<gene>
    <name evidence="2" type="ORF">CASFOL_025025</name>
</gene>
<protein>
    <submittedName>
        <fullName evidence="2">Uncharacterized protein</fullName>
    </submittedName>
</protein>
<accession>A0ABD3CRU1</accession>
<organism evidence="2 3">
    <name type="scientific">Castilleja foliolosa</name>
    <dbReference type="NCBI Taxonomy" id="1961234"/>
    <lineage>
        <taxon>Eukaryota</taxon>
        <taxon>Viridiplantae</taxon>
        <taxon>Streptophyta</taxon>
        <taxon>Embryophyta</taxon>
        <taxon>Tracheophyta</taxon>
        <taxon>Spermatophyta</taxon>
        <taxon>Magnoliopsida</taxon>
        <taxon>eudicotyledons</taxon>
        <taxon>Gunneridae</taxon>
        <taxon>Pentapetalae</taxon>
        <taxon>asterids</taxon>
        <taxon>lamiids</taxon>
        <taxon>Lamiales</taxon>
        <taxon>Orobanchaceae</taxon>
        <taxon>Pedicularideae</taxon>
        <taxon>Castillejinae</taxon>
        <taxon>Castilleja</taxon>
    </lineage>
</organism>
<feature type="region of interest" description="Disordered" evidence="1">
    <location>
        <begin position="1"/>
        <end position="41"/>
    </location>
</feature>
<reference evidence="3" key="1">
    <citation type="journal article" date="2024" name="IScience">
        <title>Strigolactones Initiate the Formation of Haustorium-like Structures in Castilleja.</title>
        <authorList>
            <person name="Buerger M."/>
            <person name="Peterson D."/>
            <person name="Chory J."/>
        </authorList>
    </citation>
    <scope>NUCLEOTIDE SEQUENCE [LARGE SCALE GENOMIC DNA]</scope>
</reference>
<evidence type="ECO:0000313" key="3">
    <source>
        <dbReference type="Proteomes" id="UP001632038"/>
    </source>
</evidence>
<sequence length="75" mass="7936">MNHRLSRLHTWAEGHNPNSPPSAPPTTSDLMETYPPSPPPPPQIQINGVAALAPPAREVSGSGVPLLRLEAAVGW</sequence>
<keyword evidence="3" id="KW-1185">Reference proteome</keyword>
<proteinExistence type="predicted"/>
<name>A0ABD3CRU1_9LAMI</name>